<dbReference type="InterPro" id="IPR001547">
    <property type="entry name" value="Glyco_hydro_5"/>
</dbReference>
<organism evidence="8 9">
    <name type="scientific">Bodo saltans</name>
    <name type="common">Flagellated protozoan</name>
    <dbReference type="NCBI Taxonomy" id="75058"/>
    <lineage>
        <taxon>Eukaryota</taxon>
        <taxon>Discoba</taxon>
        <taxon>Euglenozoa</taxon>
        <taxon>Kinetoplastea</taxon>
        <taxon>Metakinetoplastina</taxon>
        <taxon>Eubodonida</taxon>
        <taxon>Bodonidae</taxon>
        <taxon>Bodo</taxon>
    </lineage>
</organism>
<dbReference type="AlphaFoldDB" id="A0A0S4KKG1"/>
<dbReference type="InterPro" id="IPR013780">
    <property type="entry name" value="Glyco_hydro_b"/>
</dbReference>
<feature type="chain" id="PRO_5006623383" evidence="5">
    <location>
        <begin position="20"/>
        <end position="496"/>
    </location>
</feature>
<evidence type="ECO:0000313" key="9">
    <source>
        <dbReference type="Proteomes" id="UP000051952"/>
    </source>
</evidence>
<sequence>MCRVVLLVIALLFICNSVALPHHTLGTEPISVHPNTLRLVDEHFREVNFHGMNVVVKSFPWIPDLVNFNVETSFNAKDMETFQELGFNGIRLGTMWPGVEPERDQYNMTYLQSLKQLVTDAETYGIYSLLDMHQDVMSEKFCGEGVPLWAAIPANDSLFPWPMSPIYNASVSGIPTPEECALQSWSSYYFTQATGSAFQNLYDNNYGLRDSWANFWENVALTFADTGAAVLGYELMNEPWAGDAVANITLMLPGVADRVNLQKMWDVGAESIRSVDESHAIFFEGVTWDWVGVGFTDVPGGSKWRNKSVLSYHFYKPPDFSIEVQFAARADDMKRLQCGGFLTEAWVYDWAVLDKCDAVAQSWLLWEYKPFFGPKTGFSNSIWNSNGTLNVEYVSMLSRTYAKIVAGTTLVQNFNNVTKAYLLVFKGDKLVTTNTTKIYLNEAVHYPNGFDVVVSTSQGSDYVSWAHTARNHIDVQHNLAVIGENSTVTITVVPSA</sequence>
<dbReference type="VEuPathDB" id="TriTrypDB:BSAL_44255"/>
<dbReference type="OrthoDB" id="1887033at2759"/>
<dbReference type="Pfam" id="PF00150">
    <property type="entry name" value="Cellulase"/>
    <property type="match status" value="1"/>
</dbReference>
<evidence type="ECO:0000256" key="3">
    <source>
        <dbReference type="ARBA" id="ARBA00023295"/>
    </source>
</evidence>
<evidence type="ECO:0000313" key="8">
    <source>
        <dbReference type="EMBL" id="CUI15487.1"/>
    </source>
</evidence>
<evidence type="ECO:0000259" key="7">
    <source>
        <dbReference type="Pfam" id="PF18564"/>
    </source>
</evidence>
<evidence type="ECO:0000256" key="2">
    <source>
        <dbReference type="ARBA" id="ARBA00022801"/>
    </source>
</evidence>
<feature type="domain" description="Glycoside hydrolase family 5 C-terminal" evidence="7">
    <location>
        <begin position="399"/>
        <end position="490"/>
    </location>
</feature>
<accession>A0A0S4KKG1</accession>
<proteinExistence type="inferred from homology"/>
<protein>
    <submittedName>
        <fullName evidence="8">Cellulase-like protein, putative</fullName>
    </submittedName>
</protein>
<keyword evidence="2 4" id="KW-0378">Hydrolase</keyword>
<dbReference type="Gene3D" id="2.60.40.1180">
    <property type="entry name" value="Golgi alpha-mannosidase II"/>
    <property type="match status" value="1"/>
</dbReference>
<evidence type="ECO:0000256" key="1">
    <source>
        <dbReference type="ARBA" id="ARBA00005641"/>
    </source>
</evidence>
<evidence type="ECO:0000256" key="4">
    <source>
        <dbReference type="RuleBase" id="RU361153"/>
    </source>
</evidence>
<reference evidence="9" key="1">
    <citation type="submission" date="2015-09" db="EMBL/GenBank/DDBJ databases">
        <authorList>
            <consortium name="Pathogen Informatics"/>
        </authorList>
    </citation>
    <scope>NUCLEOTIDE SEQUENCE [LARGE SCALE GENOMIC DNA]</scope>
    <source>
        <strain evidence="9">Lake Konstanz</strain>
    </source>
</reference>
<dbReference type="GO" id="GO:0004553">
    <property type="term" value="F:hydrolase activity, hydrolyzing O-glycosyl compounds"/>
    <property type="evidence" value="ECO:0007669"/>
    <property type="project" value="InterPro"/>
</dbReference>
<dbReference type="GO" id="GO:1901136">
    <property type="term" value="P:carbohydrate derivative catabolic process"/>
    <property type="evidence" value="ECO:0007669"/>
    <property type="project" value="UniProtKB-ARBA"/>
</dbReference>
<dbReference type="Pfam" id="PF18564">
    <property type="entry name" value="Glyco_hydro_5_C"/>
    <property type="match status" value="1"/>
</dbReference>
<dbReference type="GO" id="GO:0016042">
    <property type="term" value="P:lipid catabolic process"/>
    <property type="evidence" value="ECO:0007669"/>
    <property type="project" value="UniProtKB-ARBA"/>
</dbReference>
<feature type="signal peptide" evidence="5">
    <location>
        <begin position="1"/>
        <end position="19"/>
    </location>
</feature>
<dbReference type="Gene3D" id="3.20.20.80">
    <property type="entry name" value="Glycosidases"/>
    <property type="match status" value="1"/>
</dbReference>
<dbReference type="InterPro" id="IPR041036">
    <property type="entry name" value="GH5_C"/>
</dbReference>
<dbReference type="EMBL" id="CYKH01002183">
    <property type="protein sequence ID" value="CUI15487.1"/>
    <property type="molecule type" value="Genomic_DNA"/>
</dbReference>
<keyword evidence="3 4" id="KW-0326">Glycosidase</keyword>
<dbReference type="PANTHER" id="PTHR31308">
    <property type="match status" value="1"/>
</dbReference>
<gene>
    <name evidence="8" type="ORF">BSAL_44255</name>
</gene>
<dbReference type="OMA" id="HIIFFES"/>
<comment type="similarity">
    <text evidence="1 4">Belongs to the glycosyl hydrolase 5 (cellulase A) family.</text>
</comment>
<dbReference type="PANTHER" id="PTHR31308:SF3">
    <property type="entry name" value="ENDOGLYCOCERAMIDASE"/>
    <property type="match status" value="1"/>
</dbReference>
<name>A0A0S4KKG1_BODSA</name>
<dbReference type="InterPro" id="IPR017853">
    <property type="entry name" value="GH"/>
</dbReference>
<dbReference type="InterPro" id="IPR052066">
    <property type="entry name" value="Glycosphingolipid_Hydrolases"/>
</dbReference>
<evidence type="ECO:0000259" key="6">
    <source>
        <dbReference type="Pfam" id="PF00150"/>
    </source>
</evidence>
<keyword evidence="9" id="KW-1185">Reference proteome</keyword>
<feature type="domain" description="Glycoside hydrolase family 5" evidence="6">
    <location>
        <begin position="41"/>
        <end position="325"/>
    </location>
</feature>
<dbReference type="Proteomes" id="UP000051952">
    <property type="component" value="Unassembled WGS sequence"/>
</dbReference>
<dbReference type="SUPFAM" id="SSF51445">
    <property type="entry name" value="(Trans)glycosidases"/>
    <property type="match status" value="1"/>
</dbReference>
<evidence type="ECO:0000256" key="5">
    <source>
        <dbReference type="SAM" id="SignalP"/>
    </source>
</evidence>
<dbReference type="GO" id="GO:0000272">
    <property type="term" value="P:polysaccharide catabolic process"/>
    <property type="evidence" value="ECO:0007669"/>
    <property type="project" value="InterPro"/>
</dbReference>
<keyword evidence="5" id="KW-0732">Signal</keyword>